<keyword evidence="1" id="KW-0472">Membrane</keyword>
<protein>
    <submittedName>
        <fullName evidence="2">Uncharacterized protein</fullName>
    </submittedName>
</protein>
<reference evidence="2 3" key="2">
    <citation type="submission" date="2020-04" db="EMBL/GenBank/DDBJ databases">
        <authorList>
            <person name="Fomenkov A."/>
            <person name="Anton B.P."/>
            <person name="Roberts R.J."/>
        </authorList>
    </citation>
    <scope>NUCLEOTIDE SEQUENCE [LARGE SCALE GENOMIC DNA]</scope>
    <source>
        <strain evidence="2 3">NEB122</strain>
    </source>
</reference>
<dbReference type="RefSeq" id="WP_169706548.1">
    <property type="nucleotide sequence ID" value="NZ_CP051651.1"/>
</dbReference>
<evidence type="ECO:0000256" key="1">
    <source>
        <dbReference type="SAM" id="Phobius"/>
    </source>
</evidence>
<sequence length="212" mass="22781">MSIKDSISRKIENAISTSLENVIDSRGDHYSNHPDKRPTQDNVSSLISSSANTNAVITGGSSLIPGPWGMAAVLPELTVVIHNQIKLIYDIGVAHGKEKIITKELVLGIFISALGTSAGSVLTIQGGRVLVKRASLRAIQKMIAMLGGRITQQAIKSAVSKWLPLVGAAAMATWTRYTTKKIGERAQQIFRLDIQDDPSTGDIELASHQQNT</sequence>
<name>A0A7Z2VAZ6_XANCA</name>
<evidence type="ECO:0000313" key="3">
    <source>
        <dbReference type="Proteomes" id="UP000503498"/>
    </source>
</evidence>
<organism evidence="2 3">
    <name type="scientific">Xanthomonas campestris pv. badrii</name>
    <dbReference type="NCBI Taxonomy" id="149696"/>
    <lineage>
        <taxon>Bacteria</taxon>
        <taxon>Pseudomonadati</taxon>
        <taxon>Pseudomonadota</taxon>
        <taxon>Gammaproteobacteria</taxon>
        <taxon>Lysobacterales</taxon>
        <taxon>Lysobacteraceae</taxon>
        <taxon>Xanthomonas</taxon>
    </lineage>
</organism>
<keyword evidence="1" id="KW-0812">Transmembrane</keyword>
<proteinExistence type="predicted"/>
<gene>
    <name evidence="2" type="ORF">HG421_11880</name>
</gene>
<dbReference type="EMBL" id="CP051651">
    <property type="protein sequence ID" value="QJD68331.1"/>
    <property type="molecule type" value="Genomic_DNA"/>
</dbReference>
<feature type="transmembrane region" description="Helical" evidence="1">
    <location>
        <begin position="105"/>
        <end position="124"/>
    </location>
</feature>
<dbReference type="AlphaFoldDB" id="A0A7Z2VAZ6"/>
<evidence type="ECO:0000313" key="2">
    <source>
        <dbReference type="EMBL" id="QJD68331.1"/>
    </source>
</evidence>
<keyword evidence="1" id="KW-1133">Transmembrane helix</keyword>
<reference evidence="2 3" key="1">
    <citation type="submission" date="2020-04" db="EMBL/GenBank/DDBJ databases">
        <title>Genome-Wide Identification of 5-Methylcytosine Sites in Bacterial Genomes By High-Throughput Sequencing of MspJI Restriction Fragments.</title>
        <authorList>
            <person name="Wu V."/>
        </authorList>
    </citation>
    <scope>NUCLEOTIDE SEQUENCE [LARGE SCALE GENOMIC DNA]</scope>
    <source>
        <strain evidence="2 3">NEB122</strain>
    </source>
</reference>
<accession>A0A7Z2VAZ6</accession>
<dbReference type="Proteomes" id="UP000503498">
    <property type="component" value="Chromosome"/>
</dbReference>